<comment type="caution">
    <text evidence="2">The sequence shown here is derived from an EMBL/GenBank/DDBJ whole genome shotgun (WGS) entry which is preliminary data.</text>
</comment>
<feature type="compositionally biased region" description="Basic residues" evidence="1">
    <location>
        <begin position="183"/>
        <end position="194"/>
    </location>
</feature>
<dbReference type="EMBL" id="WJXW01000010">
    <property type="protein sequence ID" value="KAF9732655.1"/>
    <property type="molecule type" value="Genomic_DNA"/>
</dbReference>
<gene>
    <name evidence="2" type="ORF">PMIN01_09513</name>
</gene>
<reference evidence="2" key="1">
    <citation type="journal article" date="2020" name="Mol. Plant Microbe Interact.">
        <title>Genome Sequence of the Biocontrol Agent Coniothyrium minitans strain Conio (IMI 134523).</title>
        <authorList>
            <person name="Patel D."/>
            <person name="Shittu T.A."/>
            <person name="Baroncelli R."/>
            <person name="Muthumeenakshi S."/>
            <person name="Osborne T.H."/>
            <person name="Janganan T.K."/>
            <person name="Sreenivasaprasad S."/>
        </authorList>
    </citation>
    <scope>NUCLEOTIDE SEQUENCE</scope>
    <source>
        <strain evidence="2">Conio</strain>
    </source>
</reference>
<protein>
    <submittedName>
        <fullName evidence="2">Uncharacterized protein</fullName>
    </submittedName>
</protein>
<dbReference type="Proteomes" id="UP000756921">
    <property type="component" value="Unassembled WGS sequence"/>
</dbReference>
<feature type="compositionally biased region" description="Basic and acidic residues" evidence="1">
    <location>
        <begin position="71"/>
        <end position="81"/>
    </location>
</feature>
<evidence type="ECO:0000256" key="1">
    <source>
        <dbReference type="SAM" id="MobiDB-lite"/>
    </source>
</evidence>
<accession>A0A9P6KN68</accession>
<evidence type="ECO:0000313" key="3">
    <source>
        <dbReference type="Proteomes" id="UP000756921"/>
    </source>
</evidence>
<name>A0A9P6KN68_9PLEO</name>
<keyword evidence="3" id="KW-1185">Reference proteome</keyword>
<feature type="region of interest" description="Disordered" evidence="1">
    <location>
        <begin position="58"/>
        <end position="102"/>
    </location>
</feature>
<dbReference type="AlphaFoldDB" id="A0A9P6KN68"/>
<dbReference type="OrthoDB" id="3792619at2759"/>
<evidence type="ECO:0000313" key="2">
    <source>
        <dbReference type="EMBL" id="KAF9732655.1"/>
    </source>
</evidence>
<proteinExistence type="predicted"/>
<organism evidence="2 3">
    <name type="scientific">Paraphaeosphaeria minitans</name>
    <dbReference type="NCBI Taxonomy" id="565426"/>
    <lineage>
        <taxon>Eukaryota</taxon>
        <taxon>Fungi</taxon>
        <taxon>Dikarya</taxon>
        <taxon>Ascomycota</taxon>
        <taxon>Pezizomycotina</taxon>
        <taxon>Dothideomycetes</taxon>
        <taxon>Pleosporomycetidae</taxon>
        <taxon>Pleosporales</taxon>
        <taxon>Massarineae</taxon>
        <taxon>Didymosphaeriaceae</taxon>
        <taxon>Paraphaeosphaeria</taxon>
    </lineage>
</organism>
<sequence>MSVPLEGLAIYDTGDRVYRARVIAEYRRQALEELKHIQSFQQQHPLSQDTQIEEALARPKNPAENQAPETGTEKRVGEGVTDKPLAAARTTQEKTPWTPRKPGKKIKRIFTLTPKNKNQDDFCDIRRAMGPERLIPLTPLRPHTADPSAGGQLPGEDSWEWHQRNMTALPPMSPMPALPSSRSMKHGRVHPSLS</sequence>
<feature type="region of interest" description="Disordered" evidence="1">
    <location>
        <begin position="136"/>
        <end position="194"/>
    </location>
</feature>